<reference evidence="1 2" key="1">
    <citation type="journal article" date="2019" name="Sci. Rep.">
        <title>Orb-weaving spider Araneus ventricosus genome elucidates the spidroin gene catalogue.</title>
        <authorList>
            <person name="Kono N."/>
            <person name="Nakamura H."/>
            <person name="Ohtoshi R."/>
            <person name="Moran D.A.P."/>
            <person name="Shinohara A."/>
            <person name="Yoshida Y."/>
            <person name="Fujiwara M."/>
            <person name="Mori M."/>
            <person name="Tomita M."/>
            <person name="Arakawa K."/>
        </authorList>
    </citation>
    <scope>NUCLEOTIDE SEQUENCE [LARGE SCALE GENOMIC DNA]</scope>
</reference>
<dbReference type="EMBL" id="BGPR01007280">
    <property type="protein sequence ID" value="GBN25736.1"/>
    <property type="molecule type" value="Genomic_DNA"/>
</dbReference>
<evidence type="ECO:0000313" key="2">
    <source>
        <dbReference type="Proteomes" id="UP000499080"/>
    </source>
</evidence>
<gene>
    <name evidence="1" type="ORF">AVEN_275136_1</name>
</gene>
<dbReference type="AlphaFoldDB" id="A0A4Y2MJD4"/>
<protein>
    <submittedName>
        <fullName evidence="1">Uncharacterized protein</fullName>
    </submittedName>
</protein>
<comment type="caution">
    <text evidence="1">The sequence shown here is derived from an EMBL/GenBank/DDBJ whole genome shotgun (WGS) entry which is preliminary data.</text>
</comment>
<dbReference type="Proteomes" id="UP000499080">
    <property type="component" value="Unassembled WGS sequence"/>
</dbReference>
<name>A0A4Y2MJD4_ARAVE</name>
<accession>A0A4Y2MJD4</accession>
<sequence length="152" mass="17999">MLEMEETYRDELIKTENNETIINHEFDESECYIDKWRIVESKLISFNENFTQNAVFRYPKLKLPTFDGNIKNGLGFCGQFKKINTYPNLDDHDKFAYFLQSIEKCSSAEELIKNFPPGGESYSKALKQLQSRFGKEDFLIEVYVRDLFRPCY</sequence>
<keyword evidence="2" id="KW-1185">Reference proteome</keyword>
<organism evidence="1 2">
    <name type="scientific">Araneus ventricosus</name>
    <name type="common">Orbweaver spider</name>
    <name type="synonym">Epeira ventricosa</name>
    <dbReference type="NCBI Taxonomy" id="182803"/>
    <lineage>
        <taxon>Eukaryota</taxon>
        <taxon>Metazoa</taxon>
        <taxon>Ecdysozoa</taxon>
        <taxon>Arthropoda</taxon>
        <taxon>Chelicerata</taxon>
        <taxon>Arachnida</taxon>
        <taxon>Araneae</taxon>
        <taxon>Araneomorphae</taxon>
        <taxon>Entelegynae</taxon>
        <taxon>Araneoidea</taxon>
        <taxon>Araneidae</taxon>
        <taxon>Araneus</taxon>
    </lineage>
</organism>
<proteinExistence type="predicted"/>
<evidence type="ECO:0000313" key="1">
    <source>
        <dbReference type="EMBL" id="GBN25736.1"/>
    </source>
</evidence>
<dbReference type="OrthoDB" id="6428669at2759"/>